<keyword evidence="2" id="KW-0812">Transmembrane</keyword>
<feature type="compositionally biased region" description="Polar residues" evidence="1">
    <location>
        <begin position="1"/>
        <end position="11"/>
    </location>
</feature>
<evidence type="ECO:0000313" key="5">
    <source>
        <dbReference type="Proteomes" id="UP000308730"/>
    </source>
</evidence>
<name>A0A4S4ME51_9APHY</name>
<keyword evidence="2" id="KW-1133">Transmembrane helix</keyword>
<reference evidence="4 5" key="1">
    <citation type="submission" date="2019-02" db="EMBL/GenBank/DDBJ databases">
        <title>Genome sequencing of the rare red list fungi Antrodiella citrinella (Flaviporus citrinellus).</title>
        <authorList>
            <person name="Buettner E."/>
            <person name="Kellner H."/>
        </authorList>
    </citation>
    <scope>NUCLEOTIDE SEQUENCE [LARGE SCALE GENOMIC DNA]</scope>
    <source>
        <strain evidence="4 5">DSM 108506</strain>
    </source>
</reference>
<feature type="transmembrane region" description="Helical" evidence="2">
    <location>
        <begin position="130"/>
        <end position="150"/>
    </location>
</feature>
<keyword evidence="2" id="KW-0472">Membrane</keyword>
<gene>
    <name evidence="4" type="ORF">EUX98_g8022</name>
</gene>
<dbReference type="Pfam" id="PF20153">
    <property type="entry name" value="DUF6535"/>
    <property type="match status" value="1"/>
</dbReference>
<evidence type="ECO:0000256" key="1">
    <source>
        <dbReference type="SAM" id="MobiDB-lite"/>
    </source>
</evidence>
<sequence>MSQTFYSTKTGDVTRKSDPTAGNPAEVAASVAWNGPSVSVLWVQSLLYASLACSLFAALGSVTGRQSLGKYSTTGEHGTLEDRCMERQRKFDALQTWHFFTVLEAIPVLLQASLLLFGLGLSAYMWSQTVVVAAVLIAMNGTGALAYLWLIKSSVQYPDCPFYSPLSARLRAAPRTMRVYSERLRKGFVSVSFTIGSLNRRALVNDNDSHEGSLLQRNARPSPPRIAVQRLWTALSATFRSLYIYLLCPVCRLLTPPPHIVRRLRKILESIRRSLRTCASRTLDALRPELLASDHHPADDNTIAAAAVLWLLETSSDPTASVDTLQLVPQLRWLTGTFSDPISLRHLDFLLDRMVECVKHNDDGVHWAKFTLLGHAYLLLHVELLRFRDPHYEINVWAQREDRQAKVQLISHAAQRFLDRADGAGEAPNLLRLMCLFFVRYYHTMHDPSRPLGEFSIADHDLRVTSASSVYTKTLLYLGHRASRSTELYKG</sequence>
<feature type="region of interest" description="Disordered" evidence="1">
    <location>
        <begin position="1"/>
        <end position="21"/>
    </location>
</feature>
<evidence type="ECO:0000313" key="4">
    <source>
        <dbReference type="EMBL" id="THH23158.1"/>
    </source>
</evidence>
<protein>
    <recommendedName>
        <fullName evidence="3">DUF6535 domain-containing protein</fullName>
    </recommendedName>
</protein>
<dbReference type="OrthoDB" id="3185525at2759"/>
<dbReference type="EMBL" id="SGPM01000387">
    <property type="protein sequence ID" value="THH23158.1"/>
    <property type="molecule type" value="Genomic_DNA"/>
</dbReference>
<proteinExistence type="predicted"/>
<organism evidence="4 5">
    <name type="scientific">Antrodiella citrinella</name>
    <dbReference type="NCBI Taxonomy" id="2447956"/>
    <lineage>
        <taxon>Eukaryota</taxon>
        <taxon>Fungi</taxon>
        <taxon>Dikarya</taxon>
        <taxon>Basidiomycota</taxon>
        <taxon>Agaricomycotina</taxon>
        <taxon>Agaricomycetes</taxon>
        <taxon>Polyporales</taxon>
        <taxon>Steccherinaceae</taxon>
        <taxon>Antrodiella</taxon>
    </lineage>
</organism>
<comment type="caution">
    <text evidence="4">The sequence shown here is derived from an EMBL/GenBank/DDBJ whole genome shotgun (WGS) entry which is preliminary data.</text>
</comment>
<dbReference type="InterPro" id="IPR045338">
    <property type="entry name" value="DUF6535"/>
</dbReference>
<evidence type="ECO:0000256" key="2">
    <source>
        <dbReference type="SAM" id="Phobius"/>
    </source>
</evidence>
<feature type="transmembrane region" description="Helical" evidence="2">
    <location>
        <begin position="41"/>
        <end position="62"/>
    </location>
</feature>
<evidence type="ECO:0000259" key="3">
    <source>
        <dbReference type="Pfam" id="PF20153"/>
    </source>
</evidence>
<dbReference type="Proteomes" id="UP000308730">
    <property type="component" value="Unassembled WGS sequence"/>
</dbReference>
<feature type="transmembrane region" description="Helical" evidence="2">
    <location>
        <begin position="97"/>
        <end position="124"/>
    </location>
</feature>
<accession>A0A4S4ME51</accession>
<keyword evidence="5" id="KW-1185">Reference proteome</keyword>
<dbReference type="AlphaFoldDB" id="A0A4S4ME51"/>
<feature type="domain" description="DUF6535" evidence="3">
    <location>
        <begin position="19"/>
        <end position="127"/>
    </location>
</feature>